<reference evidence="15 17" key="2">
    <citation type="journal article" date="2013" name="Nature">
        <title>Insights into bilaterian evolution from three spiralian genomes.</title>
        <authorList>
            <person name="Simakov O."/>
            <person name="Marletaz F."/>
            <person name="Cho S.J."/>
            <person name="Edsinger-Gonzales E."/>
            <person name="Havlak P."/>
            <person name="Hellsten U."/>
            <person name="Kuo D.H."/>
            <person name="Larsson T."/>
            <person name="Lv J."/>
            <person name="Arendt D."/>
            <person name="Savage R."/>
            <person name="Osoegawa K."/>
            <person name="de Jong P."/>
            <person name="Grimwood J."/>
            <person name="Chapman J.A."/>
            <person name="Shapiro H."/>
            <person name="Aerts A."/>
            <person name="Otillar R.P."/>
            <person name="Terry A.Y."/>
            <person name="Boore J.L."/>
            <person name="Grigoriev I.V."/>
            <person name="Lindberg D.R."/>
            <person name="Seaver E.C."/>
            <person name="Weisblat D.A."/>
            <person name="Putnam N.H."/>
            <person name="Rokhsar D.S."/>
        </authorList>
    </citation>
    <scope>NUCLEOTIDE SEQUENCE</scope>
</reference>
<name>T1FZX5_HELRO</name>
<feature type="transmembrane region" description="Helical" evidence="13">
    <location>
        <begin position="143"/>
        <end position="168"/>
    </location>
</feature>
<evidence type="ECO:0000256" key="13">
    <source>
        <dbReference type="SAM" id="Phobius"/>
    </source>
</evidence>
<dbReference type="AlphaFoldDB" id="T1FZX5"/>
<feature type="domain" description="G-protein coupled receptors family 1 profile" evidence="14">
    <location>
        <begin position="3"/>
        <end position="339"/>
    </location>
</feature>
<dbReference type="Gene3D" id="1.20.1070.10">
    <property type="entry name" value="Rhodopsin 7-helix transmembrane proteins"/>
    <property type="match status" value="1"/>
</dbReference>
<dbReference type="eggNOG" id="KOG3656">
    <property type="taxonomic scope" value="Eukaryota"/>
</dbReference>
<dbReference type="CTD" id="20214373"/>
<dbReference type="GO" id="GO:0007187">
    <property type="term" value="P:G protein-coupled receptor signaling pathway, coupled to cyclic nucleotide second messenger"/>
    <property type="evidence" value="ECO:0000318"/>
    <property type="project" value="GO_Central"/>
</dbReference>
<evidence type="ECO:0000256" key="6">
    <source>
        <dbReference type="ARBA" id="ARBA00023136"/>
    </source>
</evidence>
<feature type="compositionally biased region" description="Basic and acidic residues" evidence="12">
    <location>
        <begin position="203"/>
        <end position="212"/>
    </location>
</feature>
<comment type="similarity">
    <text evidence="11">Belongs to the G-protein coupled receptor 1 family.</text>
</comment>
<dbReference type="InParanoid" id="T1FZX5"/>
<evidence type="ECO:0000256" key="12">
    <source>
        <dbReference type="SAM" id="MobiDB-lite"/>
    </source>
</evidence>
<evidence type="ECO:0000256" key="9">
    <source>
        <dbReference type="ARBA" id="ARBA00023180"/>
    </source>
</evidence>
<dbReference type="PANTHER" id="PTHR24248:SF200">
    <property type="entry name" value="5-HYDROXYTRYPTAMINE RECEPTOR 1B-LIKE ISOFORM X1"/>
    <property type="match status" value="1"/>
</dbReference>
<dbReference type="PROSITE" id="PS50262">
    <property type="entry name" value="G_PROTEIN_RECEP_F1_2"/>
    <property type="match status" value="1"/>
</dbReference>
<dbReference type="PROSITE" id="PS00237">
    <property type="entry name" value="G_PROTEIN_RECEP_F1_1"/>
    <property type="match status" value="1"/>
</dbReference>
<dbReference type="PRINTS" id="PR01101">
    <property type="entry name" value="5HTRECEPTOR"/>
</dbReference>
<evidence type="ECO:0000313" key="16">
    <source>
        <dbReference type="EnsemblMetazoa" id="HelroP69628"/>
    </source>
</evidence>
<keyword evidence="5 11" id="KW-0297">G-protein coupled receptor</keyword>
<keyword evidence="8 11" id="KW-0675">Receptor</keyword>
<reference evidence="16" key="3">
    <citation type="submission" date="2015-06" db="UniProtKB">
        <authorList>
            <consortium name="EnsemblMetazoa"/>
        </authorList>
    </citation>
    <scope>IDENTIFICATION</scope>
</reference>
<dbReference type="InterPro" id="IPR000276">
    <property type="entry name" value="GPCR_Rhodpsn"/>
</dbReference>
<accession>T1FZX5</accession>
<feature type="transmembrane region" description="Helical" evidence="13">
    <location>
        <begin position="323"/>
        <end position="342"/>
    </location>
</feature>
<evidence type="ECO:0000256" key="5">
    <source>
        <dbReference type="ARBA" id="ARBA00023040"/>
    </source>
</evidence>
<reference evidence="17" key="1">
    <citation type="submission" date="2012-12" db="EMBL/GenBank/DDBJ databases">
        <authorList>
            <person name="Hellsten U."/>
            <person name="Grimwood J."/>
            <person name="Chapman J.A."/>
            <person name="Shapiro H."/>
            <person name="Aerts A."/>
            <person name="Otillar R.P."/>
            <person name="Terry A.Y."/>
            <person name="Boore J.L."/>
            <person name="Simakov O."/>
            <person name="Marletaz F."/>
            <person name="Cho S.-J."/>
            <person name="Edsinger-Gonzales E."/>
            <person name="Havlak P."/>
            <person name="Kuo D.-H."/>
            <person name="Larsson T."/>
            <person name="Lv J."/>
            <person name="Arendt D."/>
            <person name="Savage R."/>
            <person name="Osoegawa K."/>
            <person name="de Jong P."/>
            <person name="Lindberg D.R."/>
            <person name="Seaver E.C."/>
            <person name="Weisblat D.A."/>
            <person name="Putnam N.H."/>
            <person name="Grigoriev I.V."/>
            <person name="Rokhsar D.S."/>
        </authorList>
    </citation>
    <scope>NUCLEOTIDE SEQUENCE</scope>
</reference>
<dbReference type="OrthoDB" id="5956310at2759"/>
<keyword evidence="7" id="KW-1015">Disulfide bond</keyword>
<evidence type="ECO:0000256" key="4">
    <source>
        <dbReference type="ARBA" id="ARBA00022989"/>
    </source>
</evidence>
<dbReference type="HOGENOM" id="CLU_009579_11_1_1"/>
<dbReference type="GO" id="GO:0007268">
    <property type="term" value="P:chemical synaptic transmission"/>
    <property type="evidence" value="ECO:0000318"/>
    <property type="project" value="GO_Central"/>
</dbReference>
<evidence type="ECO:0000313" key="15">
    <source>
        <dbReference type="EMBL" id="ESN93105.1"/>
    </source>
</evidence>
<keyword evidence="17" id="KW-1185">Reference proteome</keyword>
<feature type="region of interest" description="Disordered" evidence="12">
    <location>
        <begin position="203"/>
        <end position="275"/>
    </location>
</feature>
<dbReference type="STRING" id="6412.T1FZX5"/>
<organism evidence="16 17">
    <name type="scientific">Helobdella robusta</name>
    <name type="common">Californian leech</name>
    <dbReference type="NCBI Taxonomy" id="6412"/>
    <lineage>
        <taxon>Eukaryota</taxon>
        <taxon>Metazoa</taxon>
        <taxon>Spiralia</taxon>
        <taxon>Lophotrochozoa</taxon>
        <taxon>Annelida</taxon>
        <taxon>Clitellata</taxon>
        <taxon>Hirudinea</taxon>
        <taxon>Rhynchobdellida</taxon>
        <taxon>Glossiphoniidae</taxon>
        <taxon>Helobdella</taxon>
    </lineage>
</organism>
<feature type="transmembrane region" description="Helical" evidence="13">
    <location>
        <begin position="20"/>
        <end position="42"/>
    </location>
</feature>
<evidence type="ECO:0000259" key="14">
    <source>
        <dbReference type="PROSITE" id="PS50262"/>
    </source>
</evidence>
<dbReference type="SMART" id="SM01381">
    <property type="entry name" value="7TM_GPCR_Srsx"/>
    <property type="match status" value="1"/>
</dbReference>
<evidence type="ECO:0000256" key="11">
    <source>
        <dbReference type="RuleBase" id="RU000688"/>
    </source>
</evidence>
<dbReference type="Proteomes" id="UP000015101">
    <property type="component" value="Unassembled WGS sequence"/>
</dbReference>
<dbReference type="OMA" id="FFVCIAP"/>
<dbReference type="KEGG" id="hro:HELRODRAFT_69628"/>
<keyword evidence="10 11" id="KW-0807">Transducer</keyword>
<dbReference type="GO" id="GO:0005886">
    <property type="term" value="C:plasma membrane"/>
    <property type="evidence" value="ECO:0000318"/>
    <property type="project" value="GO_Central"/>
</dbReference>
<dbReference type="Pfam" id="PF00001">
    <property type="entry name" value="7tm_1"/>
    <property type="match status" value="1"/>
</dbReference>
<evidence type="ECO:0000256" key="7">
    <source>
        <dbReference type="ARBA" id="ARBA00023157"/>
    </source>
</evidence>
<dbReference type="EnsemblMetazoa" id="HelroT69628">
    <property type="protein sequence ID" value="HelroP69628"/>
    <property type="gene ID" value="HelroG69628"/>
</dbReference>
<dbReference type="GO" id="GO:0007198">
    <property type="term" value="P:adenylate cyclase-inhibiting serotonin receptor signaling pathway"/>
    <property type="evidence" value="ECO:0000318"/>
    <property type="project" value="GO_Central"/>
</dbReference>
<protein>
    <recommendedName>
        <fullName evidence="14">G-protein coupled receptors family 1 profile domain-containing protein</fullName>
    </recommendedName>
</protein>
<dbReference type="PANTHER" id="PTHR24248">
    <property type="entry name" value="ADRENERGIC RECEPTOR-RELATED G-PROTEIN COUPLED RECEPTOR"/>
    <property type="match status" value="1"/>
</dbReference>
<dbReference type="PRINTS" id="PR00237">
    <property type="entry name" value="GPCRRHODOPSN"/>
</dbReference>
<feature type="compositionally biased region" description="Low complexity" evidence="12">
    <location>
        <begin position="230"/>
        <end position="262"/>
    </location>
</feature>
<keyword evidence="3 11" id="KW-0812">Transmembrane</keyword>
<keyword evidence="9" id="KW-0325">Glycoprotein</keyword>
<keyword evidence="2" id="KW-1003">Cell membrane</keyword>
<proteinExistence type="inferred from homology"/>
<gene>
    <name evidence="16" type="primary">20214373</name>
    <name evidence="15" type="ORF">HELRODRAFT_69628</name>
</gene>
<dbReference type="SUPFAM" id="SSF81321">
    <property type="entry name" value="Family A G protein-coupled receptor-like"/>
    <property type="match status" value="1"/>
</dbReference>
<evidence type="ECO:0000256" key="1">
    <source>
        <dbReference type="ARBA" id="ARBA00004651"/>
    </source>
</evidence>
<dbReference type="GO" id="GO:0030425">
    <property type="term" value="C:dendrite"/>
    <property type="evidence" value="ECO:0000318"/>
    <property type="project" value="GO_Central"/>
</dbReference>
<keyword evidence="6 13" id="KW-0472">Membrane</keyword>
<dbReference type="EMBL" id="AMQM01002004">
    <property type="status" value="NOT_ANNOTATED_CDS"/>
    <property type="molecule type" value="Genomic_DNA"/>
</dbReference>
<dbReference type="GO" id="GO:0004993">
    <property type="term" value="F:G protein-coupled serotonin receptor activity"/>
    <property type="evidence" value="ECO:0000318"/>
    <property type="project" value="GO_Central"/>
</dbReference>
<comment type="subcellular location">
    <subcellularLocation>
        <location evidence="1">Cell membrane</location>
        <topology evidence="1">Multi-pass membrane protein</topology>
    </subcellularLocation>
</comment>
<dbReference type="RefSeq" id="XP_009028850.1">
    <property type="nucleotide sequence ID" value="XM_009030602.1"/>
</dbReference>
<dbReference type="CDD" id="cd15331">
    <property type="entry name" value="7tmA_5-HT1A_invertebrates"/>
    <property type="match status" value="1"/>
</dbReference>
<dbReference type="GeneID" id="20214373"/>
<dbReference type="EMBL" id="KB097639">
    <property type="protein sequence ID" value="ESN93105.1"/>
    <property type="molecule type" value="Genomic_DNA"/>
</dbReference>
<dbReference type="GO" id="GO:0045202">
    <property type="term" value="C:synapse"/>
    <property type="evidence" value="ECO:0007669"/>
    <property type="project" value="GOC"/>
</dbReference>
<keyword evidence="4 13" id="KW-1133">Transmembrane helix</keyword>
<evidence type="ECO:0000256" key="3">
    <source>
        <dbReference type="ARBA" id="ARBA00022692"/>
    </source>
</evidence>
<dbReference type="GO" id="GO:0030594">
    <property type="term" value="F:neurotransmitter receptor activity"/>
    <property type="evidence" value="ECO:0000318"/>
    <property type="project" value="GO_Central"/>
</dbReference>
<dbReference type="InterPro" id="IPR017452">
    <property type="entry name" value="GPCR_Rhodpsn_7TM"/>
</dbReference>
<evidence type="ECO:0000256" key="2">
    <source>
        <dbReference type="ARBA" id="ARBA00022475"/>
    </source>
</evidence>
<feature type="transmembrane region" description="Helical" evidence="13">
    <location>
        <begin position="102"/>
        <end position="123"/>
    </location>
</feature>
<evidence type="ECO:0000256" key="8">
    <source>
        <dbReference type="ARBA" id="ARBA00023170"/>
    </source>
</evidence>
<dbReference type="InterPro" id="IPR002231">
    <property type="entry name" value="5HT_rcpt"/>
</dbReference>
<feature type="transmembrane region" description="Helical" evidence="13">
    <location>
        <begin position="285"/>
        <end position="303"/>
    </location>
</feature>
<evidence type="ECO:0000313" key="17">
    <source>
        <dbReference type="Proteomes" id="UP000015101"/>
    </source>
</evidence>
<feature type="transmembrane region" description="Helical" evidence="13">
    <location>
        <begin position="62"/>
        <end position="81"/>
    </location>
</feature>
<evidence type="ECO:0000256" key="10">
    <source>
        <dbReference type="ARBA" id="ARBA00023224"/>
    </source>
</evidence>
<sequence>ITGNVFVVVAIAVEKNLRNVANYLIASLAVADLLVAVLVMPIAAVNDVTHKWYLGSIVCDLWTSLDVICCTASILHLVAISMDRYWVVTQIDYVCHRPARRILIMIALSWTVAIVISTPPLFGWKHPSSDPNHTGTCLISQDVSFMVFSTLGAFYLPLILMMVIYYKVFRAAKSRIRKQTFRRNEKKNSKVVIKNVHAKVLDTDSMTKKNEGQDNDPNFSIAVDKKNKNNKMNKNVNNDSLNETNDENTSSSSHSHRNVNLNLTPEQKAKEKLEQKRERKAARTLAIVTGTFIFCWLPFFILATVKPFCSDITCNIPNQVIGVIGWLGYVNSLLNPVIYTVFNPDFRTAFKKLLFRRCFHCSNLS</sequence>